<dbReference type="OrthoDB" id="5624722at2"/>
<feature type="domain" description="ABC-type transport auxiliary lipoprotein component" evidence="2">
    <location>
        <begin position="47"/>
        <end position="207"/>
    </location>
</feature>
<dbReference type="Pfam" id="PF03886">
    <property type="entry name" value="ABC_trans_aux"/>
    <property type="match status" value="1"/>
</dbReference>
<organism evidence="3 4">
    <name type="scientific">Candidatus Nitrosoglobus terrae</name>
    <dbReference type="NCBI Taxonomy" id="1630141"/>
    <lineage>
        <taxon>Bacteria</taxon>
        <taxon>Pseudomonadati</taxon>
        <taxon>Pseudomonadota</taxon>
        <taxon>Gammaproteobacteria</taxon>
        <taxon>Chromatiales</taxon>
        <taxon>Chromatiaceae</taxon>
        <taxon>Candidatus Nitrosoglobus</taxon>
    </lineage>
</organism>
<evidence type="ECO:0000259" key="2">
    <source>
        <dbReference type="Pfam" id="PF03886"/>
    </source>
</evidence>
<dbReference type="SUPFAM" id="SSF159594">
    <property type="entry name" value="XCC0632-like"/>
    <property type="match status" value="1"/>
</dbReference>
<dbReference type="KEGG" id="ntt:TAO_0209"/>
<keyword evidence="1" id="KW-0472">Membrane</keyword>
<sequence length="229" mass="25390">MYFLSKLKTTYFNSVSYQPTLLAVTFSILMLSSCGFLSSQPTPAHTYRFSVPQIPTQADSPYTKLALLVSRPQVGAGYNTQQIAYTRKPYELSYFSHNEWVDTPGRMLESILVSALEASKGFQNVIPSYALIPADLRLDTEIVTLLQDYSVKPNQSRVVLHARLIELTKSQEIASQTFEAHQPMTEDNPYSGVIALNQALGQVIEELVSFCTQASANADALNSSTTDMD</sequence>
<dbReference type="EMBL" id="AP014836">
    <property type="protein sequence ID" value="BAW79579.1"/>
    <property type="molecule type" value="Genomic_DNA"/>
</dbReference>
<name>A0A1Q2SKD7_9GAMM</name>
<accession>A0A1Q2SKD7</accession>
<dbReference type="AlphaFoldDB" id="A0A1Q2SKD7"/>
<dbReference type="PROSITE" id="PS51257">
    <property type="entry name" value="PROKAR_LIPOPROTEIN"/>
    <property type="match status" value="1"/>
</dbReference>
<evidence type="ECO:0000256" key="1">
    <source>
        <dbReference type="SAM" id="Phobius"/>
    </source>
</evidence>
<dbReference type="Gene3D" id="3.40.50.10610">
    <property type="entry name" value="ABC-type transport auxiliary lipoprotein component"/>
    <property type="match status" value="1"/>
</dbReference>
<evidence type="ECO:0000313" key="4">
    <source>
        <dbReference type="Proteomes" id="UP000243679"/>
    </source>
</evidence>
<gene>
    <name evidence="3" type="ORF">TAO_0209</name>
</gene>
<proteinExistence type="predicted"/>
<reference evidence="3 4" key="1">
    <citation type="journal article" date="2017" name="ISME J.">
        <title>An acid-tolerant ammonia-oxidizing ?-proteobacterium from soil.</title>
        <authorList>
            <person name="Hayatsu M."/>
            <person name="Tago K."/>
            <person name="Uchiyama I."/>
            <person name="Toyoda A."/>
            <person name="Wang Y."/>
            <person name="Shimomura Y."/>
            <person name="Okubo T."/>
            <person name="Kurisu F."/>
            <person name="Hirono Y."/>
            <person name="Nonaka K."/>
            <person name="Akiyama H."/>
            <person name="Itoh T."/>
            <person name="Takami H."/>
        </authorList>
    </citation>
    <scope>NUCLEOTIDE SEQUENCE [LARGE SCALE GENOMIC DNA]</scope>
    <source>
        <strain evidence="3 4">TAO100</strain>
    </source>
</reference>
<dbReference type="Proteomes" id="UP000243679">
    <property type="component" value="Chromosome"/>
</dbReference>
<dbReference type="InterPro" id="IPR005586">
    <property type="entry name" value="ABC_trans_aux"/>
</dbReference>
<evidence type="ECO:0000313" key="3">
    <source>
        <dbReference type="EMBL" id="BAW79579.1"/>
    </source>
</evidence>
<keyword evidence="1" id="KW-1133">Transmembrane helix</keyword>
<keyword evidence="4" id="KW-1185">Reference proteome</keyword>
<keyword evidence="1" id="KW-0812">Transmembrane</keyword>
<protein>
    <submittedName>
        <fullName evidence="3">Hypothetical conserved protein</fullName>
    </submittedName>
</protein>
<feature type="transmembrane region" description="Helical" evidence="1">
    <location>
        <begin position="20"/>
        <end position="38"/>
    </location>
</feature>